<evidence type="ECO:0000313" key="1">
    <source>
        <dbReference type="EMBL" id="KAF8431518.1"/>
    </source>
</evidence>
<evidence type="ECO:0000313" key="2">
    <source>
        <dbReference type="EMBL" id="KAF8431519.1"/>
    </source>
</evidence>
<reference evidence="2" key="1">
    <citation type="submission" date="2019-10" db="EMBL/GenBank/DDBJ databases">
        <authorList>
            <consortium name="DOE Joint Genome Institute"/>
            <person name="Kuo A."/>
            <person name="Miyauchi S."/>
            <person name="Kiss E."/>
            <person name="Drula E."/>
            <person name="Kohler A."/>
            <person name="Sanchez-Garcia M."/>
            <person name="Andreopoulos B."/>
            <person name="Barry K.W."/>
            <person name="Bonito G."/>
            <person name="Buee M."/>
            <person name="Carver A."/>
            <person name="Chen C."/>
            <person name="Cichocki N."/>
            <person name="Clum A."/>
            <person name="Culley D."/>
            <person name="Crous P.W."/>
            <person name="Fauchery L."/>
            <person name="Girlanda M."/>
            <person name="Hayes R."/>
            <person name="Keri Z."/>
            <person name="LaButti K."/>
            <person name="Lipzen A."/>
            <person name="Lombard V."/>
            <person name="Magnuson J."/>
            <person name="Maillard F."/>
            <person name="Morin E."/>
            <person name="Murat C."/>
            <person name="Nolan M."/>
            <person name="Ohm R."/>
            <person name="Pangilinan J."/>
            <person name="Pereira M."/>
            <person name="Perotto S."/>
            <person name="Peter M."/>
            <person name="Riley R."/>
            <person name="Sitrit Y."/>
            <person name="Stielow B."/>
            <person name="Szollosi G."/>
            <person name="Zifcakova L."/>
            <person name="Stursova M."/>
            <person name="Spatafora J.W."/>
            <person name="Tedersoo L."/>
            <person name="Vaario L.-M."/>
            <person name="Yamada A."/>
            <person name="Yan M."/>
            <person name="Wang P."/>
            <person name="Xu J."/>
            <person name="Bruns T."/>
            <person name="Baldrian P."/>
            <person name="Vilgalys R."/>
            <person name="Henrissat B."/>
            <person name="Grigoriev I.V."/>
            <person name="Hibbett D."/>
            <person name="Nagy L.G."/>
            <person name="Martin F.M."/>
        </authorList>
    </citation>
    <scope>NUCLEOTIDE SEQUENCE</scope>
    <source>
        <strain evidence="2">BED1</strain>
    </source>
</reference>
<dbReference type="EMBL" id="WHUW01000049">
    <property type="protein sequence ID" value="KAF8431519.1"/>
    <property type="molecule type" value="Genomic_DNA"/>
</dbReference>
<name>A0AAD4BJ38_BOLED</name>
<reference evidence="2" key="2">
    <citation type="journal article" date="2020" name="Nat. Commun.">
        <title>Large-scale genome sequencing of mycorrhizal fungi provides insights into the early evolution of symbiotic traits.</title>
        <authorList>
            <person name="Miyauchi S."/>
            <person name="Kiss E."/>
            <person name="Kuo A."/>
            <person name="Drula E."/>
            <person name="Kohler A."/>
            <person name="Sanchez-Garcia M."/>
            <person name="Morin E."/>
            <person name="Andreopoulos B."/>
            <person name="Barry K.W."/>
            <person name="Bonito G."/>
            <person name="Buee M."/>
            <person name="Carver A."/>
            <person name="Chen C."/>
            <person name="Cichocki N."/>
            <person name="Clum A."/>
            <person name="Culley D."/>
            <person name="Crous P.W."/>
            <person name="Fauchery L."/>
            <person name="Girlanda M."/>
            <person name="Hayes R.D."/>
            <person name="Keri Z."/>
            <person name="LaButti K."/>
            <person name="Lipzen A."/>
            <person name="Lombard V."/>
            <person name="Magnuson J."/>
            <person name="Maillard F."/>
            <person name="Murat C."/>
            <person name="Nolan M."/>
            <person name="Ohm R.A."/>
            <person name="Pangilinan J."/>
            <person name="Pereira M.F."/>
            <person name="Perotto S."/>
            <person name="Peter M."/>
            <person name="Pfister S."/>
            <person name="Riley R."/>
            <person name="Sitrit Y."/>
            <person name="Stielow J.B."/>
            <person name="Szollosi G."/>
            <person name="Zifcakova L."/>
            <person name="Stursova M."/>
            <person name="Spatafora J.W."/>
            <person name="Tedersoo L."/>
            <person name="Vaario L.M."/>
            <person name="Yamada A."/>
            <person name="Yan M."/>
            <person name="Wang P."/>
            <person name="Xu J."/>
            <person name="Bruns T."/>
            <person name="Baldrian P."/>
            <person name="Vilgalys R."/>
            <person name="Dunand C."/>
            <person name="Henrissat B."/>
            <person name="Grigoriev I.V."/>
            <person name="Hibbett D."/>
            <person name="Nagy L.G."/>
            <person name="Martin F.M."/>
        </authorList>
    </citation>
    <scope>NUCLEOTIDE SEQUENCE</scope>
    <source>
        <strain evidence="2">BED1</strain>
    </source>
</reference>
<dbReference type="EMBL" id="WHUW01000049">
    <property type="protein sequence ID" value="KAF8431518.1"/>
    <property type="molecule type" value="Genomic_DNA"/>
</dbReference>
<accession>A0AAD4BJ38</accession>
<dbReference type="AlphaFoldDB" id="A0AAD4BJ38"/>
<protein>
    <submittedName>
        <fullName evidence="2">Uncharacterized protein</fullName>
    </submittedName>
</protein>
<keyword evidence="3" id="KW-1185">Reference proteome</keyword>
<dbReference type="Proteomes" id="UP001194468">
    <property type="component" value="Unassembled WGS sequence"/>
</dbReference>
<gene>
    <name evidence="1" type="ORF">L210DRAFT_3507855</name>
    <name evidence="2" type="ORF">L210DRAFT_3507856</name>
</gene>
<proteinExistence type="predicted"/>
<organism evidence="2 3">
    <name type="scientific">Boletus edulis BED1</name>
    <dbReference type="NCBI Taxonomy" id="1328754"/>
    <lineage>
        <taxon>Eukaryota</taxon>
        <taxon>Fungi</taxon>
        <taxon>Dikarya</taxon>
        <taxon>Basidiomycota</taxon>
        <taxon>Agaricomycotina</taxon>
        <taxon>Agaricomycetes</taxon>
        <taxon>Agaricomycetidae</taxon>
        <taxon>Boletales</taxon>
        <taxon>Boletineae</taxon>
        <taxon>Boletaceae</taxon>
        <taxon>Boletoideae</taxon>
        <taxon>Boletus</taxon>
    </lineage>
</organism>
<comment type="caution">
    <text evidence="2">The sequence shown here is derived from an EMBL/GenBank/DDBJ whole genome shotgun (WGS) entry which is preliminary data.</text>
</comment>
<sequence>MATSSSSFFSDEELDMVYERCQVVMDHVDLNASSSRGHSSHHDNVTDCDEGLDKEALNLAFEKCQNMMEHIDLNNTIFKDRLTNGQGSTNESEDDYYMDGLSHIISSPPLSSSLDSGEDMNVPLMYHYHVLYGKTMWAAAYQNLNVFQQHHLFYTLHRDPSITISFVVLSADHFFIIIFDYHRDSELILGRHISGNVSAAPCPSYDGQLDDWNIFNGPIYWKHIAILYSIDAVEPDHVNTISMHSGKAKKRSHGVRDGKYAYLYIIMIKTI</sequence>
<evidence type="ECO:0000313" key="3">
    <source>
        <dbReference type="Proteomes" id="UP001194468"/>
    </source>
</evidence>